<dbReference type="EMBL" id="JAKRKC020000001">
    <property type="protein sequence ID" value="MCK2212244.1"/>
    <property type="molecule type" value="Genomic_DNA"/>
</dbReference>
<keyword evidence="5" id="KW-1185">Reference proteome</keyword>
<dbReference type="SUPFAM" id="SSF55347">
    <property type="entry name" value="Glyceraldehyde-3-phosphate dehydrogenase-like, C-terminal domain"/>
    <property type="match status" value="1"/>
</dbReference>
<dbReference type="RefSeq" id="WP_242371724.1">
    <property type="nucleotide sequence ID" value="NZ_JAKRKC020000001.1"/>
</dbReference>
<dbReference type="PANTHER" id="PTHR43818:SF11">
    <property type="entry name" value="BCDNA.GH03377"/>
    <property type="match status" value="1"/>
</dbReference>
<dbReference type="PANTHER" id="PTHR43818">
    <property type="entry name" value="BCDNA.GH03377"/>
    <property type="match status" value="1"/>
</dbReference>
<dbReference type="InterPro" id="IPR050463">
    <property type="entry name" value="Gfo/Idh/MocA_oxidrdct_glycsds"/>
</dbReference>
<evidence type="ECO:0000259" key="3">
    <source>
        <dbReference type="Pfam" id="PF22685"/>
    </source>
</evidence>
<dbReference type="Pfam" id="PF01408">
    <property type="entry name" value="GFO_IDH_MocA"/>
    <property type="match status" value="1"/>
</dbReference>
<dbReference type="Proteomes" id="UP001317259">
    <property type="component" value="Unassembled WGS sequence"/>
</dbReference>
<dbReference type="InterPro" id="IPR036291">
    <property type="entry name" value="NAD(P)-bd_dom_sf"/>
</dbReference>
<dbReference type="Gene3D" id="3.40.50.720">
    <property type="entry name" value="NAD(P)-binding Rossmann-like Domain"/>
    <property type="match status" value="1"/>
</dbReference>
<reference evidence="4 5" key="1">
    <citation type="submission" date="2022-04" db="EMBL/GenBank/DDBJ databases">
        <title>Genome draft of Actinomadura sp. ATCC 31491.</title>
        <authorList>
            <person name="Shi X."/>
            <person name="Du Y."/>
        </authorList>
    </citation>
    <scope>NUCLEOTIDE SEQUENCE [LARGE SCALE GENOMIC DNA]</scope>
    <source>
        <strain evidence="4 5">ATCC 31491</strain>
    </source>
</reference>
<dbReference type="Gene3D" id="3.30.360.10">
    <property type="entry name" value="Dihydrodipicolinate Reductase, domain 2"/>
    <property type="match status" value="1"/>
</dbReference>
<evidence type="ECO:0000313" key="4">
    <source>
        <dbReference type="EMBL" id="MCK2212244.1"/>
    </source>
</evidence>
<dbReference type="SUPFAM" id="SSF51735">
    <property type="entry name" value="NAD(P)-binding Rossmann-fold domains"/>
    <property type="match status" value="1"/>
</dbReference>
<evidence type="ECO:0000256" key="1">
    <source>
        <dbReference type="ARBA" id="ARBA00023002"/>
    </source>
</evidence>
<evidence type="ECO:0000313" key="5">
    <source>
        <dbReference type="Proteomes" id="UP001317259"/>
    </source>
</evidence>
<evidence type="ECO:0000259" key="2">
    <source>
        <dbReference type="Pfam" id="PF01408"/>
    </source>
</evidence>
<dbReference type="Pfam" id="PF22685">
    <property type="entry name" value="Gal80p_C-like"/>
    <property type="match status" value="1"/>
</dbReference>
<feature type="domain" description="Gfo/Idh/MocA-like oxidoreductase N-terminal" evidence="2">
    <location>
        <begin position="2"/>
        <end position="119"/>
    </location>
</feature>
<feature type="domain" description="Gal80p-like C-terminal" evidence="3">
    <location>
        <begin position="130"/>
        <end position="261"/>
    </location>
</feature>
<dbReference type="InterPro" id="IPR000683">
    <property type="entry name" value="Gfo/Idh/MocA-like_OxRdtase_N"/>
</dbReference>
<accession>A0ABT0FIW1</accession>
<proteinExistence type="predicted"/>
<name>A0ABT0FIW1_9ACTN</name>
<gene>
    <name evidence="4" type="ORF">MF672_000290</name>
</gene>
<organism evidence="4 5">
    <name type="scientific">Actinomadura luzonensis</name>
    <dbReference type="NCBI Taxonomy" id="2805427"/>
    <lineage>
        <taxon>Bacteria</taxon>
        <taxon>Bacillati</taxon>
        <taxon>Actinomycetota</taxon>
        <taxon>Actinomycetes</taxon>
        <taxon>Streptosporangiales</taxon>
        <taxon>Thermomonosporaceae</taxon>
        <taxon>Actinomadura</taxon>
    </lineage>
</organism>
<protein>
    <submittedName>
        <fullName evidence="4">Gfo/Idh/MocA family oxidoreductase</fullName>
    </submittedName>
</protein>
<keyword evidence="1" id="KW-0560">Oxidoreductase</keyword>
<comment type="caution">
    <text evidence="4">The sequence shown here is derived from an EMBL/GenBank/DDBJ whole genome shotgun (WGS) entry which is preliminary data.</text>
</comment>
<sequence length="357" mass="36579">MIGVGVIGASGWAAGSHLPALAGLPEYRIAAVATTRRESAERAAARFGGDAFADAAELIGHPGVDLVVVSVRAPLHAGLIRAALAAGRHVLSEWPLTVDPAEATALAETAEAAGVAHAVALQGHHSPDARFVADLVAGGRLGRLESAVLVASGGPLGGAAIAPEHAWGADPAGGTNVLTVMAGHFLATLERMAGRLTEVSARLPRLYDEVEVAGEGRTVPNRVPNQVLLHGTLDGGGTASVTVHGSSAAPDGFLVKLVGSRAVLTATPARPGSYLHWCDWDLRVDGRPVEVPAAYRTVPFHPKDGPVANVAALYRDLAAAVAEGRGPRPGFHDAARHHRLLAAVERAAGHGGKEEIR</sequence>
<dbReference type="InterPro" id="IPR055080">
    <property type="entry name" value="Gal80p-like_C"/>
</dbReference>